<feature type="domain" description="HTH tetR-type" evidence="5">
    <location>
        <begin position="6"/>
        <end position="66"/>
    </location>
</feature>
<keyword evidence="2 4" id="KW-0238">DNA-binding</keyword>
<keyword evidence="1" id="KW-0805">Transcription regulation</keyword>
<sequence length="205" mass="22483">MARPRVHDLDVLLDHARDLWVQGGPGRVTTRELSAVSGVSNGAIYHAFGSRDGLLVRVWSRQAEEFLRFQRDATEQVLARGGDARDAVTCAALAPADYATRDEQGARLLLAVTPHTLATDRLSQDDRRRLHHLRTEVRTLVHELATRLTGGASPEALDLVRHCVVDLPGVLLLKPARPTDPLARHALEHAVRGILTSPHLTKPPA</sequence>
<proteinExistence type="predicted"/>
<keyword evidence="3" id="KW-0804">Transcription</keyword>
<dbReference type="InterPro" id="IPR050109">
    <property type="entry name" value="HTH-type_TetR-like_transc_reg"/>
</dbReference>
<name>A0ABY5KGF5_9ACTN</name>
<evidence type="ECO:0000313" key="7">
    <source>
        <dbReference type="Proteomes" id="UP001315860"/>
    </source>
</evidence>
<evidence type="ECO:0000256" key="2">
    <source>
        <dbReference type="ARBA" id="ARBA00023125"/>
    </source>
</evidence>
<dbReference type="PANTHER" id="PTHR30055:SF234">
    <property type="entry name" value="HTH-TYPE TRANSCRIPTIONAL REGULATOR BETI"/>
    <property type="match status" value="1"/>
</dbReference>
<organism evidence="6 7">
    <name type="scientific">Aeromicrobium duanguangcaii</name>
    <dbReference type="NCBI Taxonomy" id="2968086"/>
    <lineage>
        <taxon>Bacteria</taxon>
        <taxon>Bacillati</taxon>
        <taxon>Actinomycetota</taxon>
        <taxon>Actinomycetes</taxon>
        <taxon>Propionibacteriales</taxon>
        <taxon>Nocardioidaceae</taxon>
        <taxon>Aeromicrobium</taxon>
    </lineage>
</organism>
<evidence type="ECO:0000259" key="5">
    <source>
        <dbReference type="PROSITE" id="PS50977"/>
    </source>
</evidence>
<dbReference type="PANTHER" id="PTHR30055">
    <property type="entry name" value="HTH-TYPE TRANSCRIPTIONAL REGULATOR RUTR"/>
    <property type="match status" value="1"/>
</dbReference>
<protein>
    <submittedName>
        <fullName evidence="6">TetR/AcrR family transcriptional regulator</fullName>
    </submittedName>
</protein>
<evidence type="ECO:0000313" key="6">
    <source>
        <dbReference type="EMBL" id="UUI69556.1"/>
    </source>
</evidence>
<dbReference type="Proteomes" id="UP001315860">
    <property type="component" value="Chromosome"/>
</dbReference>
<dbReference type="InterPro" id="IPR009057">
    <property type="entry name" value="Homeodomain-like_sf"/>
</dbReference>
<evidence type="ECO:0000256" key="1">
    <source>
        <dbReference type="ARBA" id="ARBA00023015"/>
    </source>
</evidence>
<dbReference type="SUPFAM" id="SSF46689">
    <property type="entry name" value="Homeodomain-like"/>
    <property type="match status" value="1"/>
</dbReference>
<evidence type="ECO:0000256" key="4">
    <source>
        <dbReference type="PROSITE-ProRule" id="PRU00335"/>
    </source>
</evidence>
<dbReference type="PROSITE" id="PS50977">
    <property type="entry name" value="HTH_TETR_2"/>
    <property type="match status" value="1"/>
</dbReference>
<evidence type="ECO:0000256" key="3">
    <source>
        <dbReference type="ARBA" id="ARBA00023163"/>
    </source>
</evidence>
<accession>A0ABY5KGF5</accession>
<gene>
    <name evidence="6" type="ORF">NP095_05520</name>
</gene>
<dbReference type="RefSeq" id="WP_232416975.1">
    <property type="nucleotide sequence ID" value="NZ_CP101990.1"/>
</dbReference>
<dbReference type="Gene3D" id="1.10.357.10">
    <property type="entry name" value="Tetracycline Repressor, domain 2"/>
    <property type="match status" value="1"/>
</dbReference>
<dbReference type="EMBL" id="CP101990">
    <property type="protein sequence ID" value="UUI69556.1"/>
    <property type="molecule type" value="Genomic_DNA"/>
</dbReference>
<feature type="DNA-binding region" description="H-T-H motif" evidence="4">
    <location>
        <begin position="29"/>
        <end position="48"/>
    </location>
</feature>
<dbReference type="InterPro" id="IPR001647">
    <property type="entry name" value="HTH_TetR"/>
</dbReference>
<dbReference type="Pfam" id="PF00440">
    <property type="entry name" value="TetR_N"/>
    <property type="match status" value="1"/>
</dbReference>
<reference evidence="6 7" key="1">
    <citation type="submission" date="2022-07" db="EMBL/GenBank/DDBJ databases">
        <title>Novel species in genus Aeromicrobium.</title>
        <authorList>
            <person name="Ye L."/>
        </authorList>
    </citation>
    <scope>NUCLEOTIDE SEQUENCE [LARGE SCALE GENOMIC DNA]</scope>
    <source>
        <strain evidence="7">zg-Y50</strain>
    </source>
</reference>
<keyword evidence="7" id="KW-1185">Reference proteome</keyword>